<protein>
    <submittedName>
        <fullName evidence="5">Tetratricopeptide repeat protein</fullName>
    </submittedName>
</protein>
<feature type="repeat" description="TPR" evidence="3">
    <location>
        <begin position="26"/>
        <end position="59"/>
    </location>
</feature>
<dbReference type="AlphaFoldDB" id="A0AAE3JBB1"/>
<dbReference type="EMBL" id="JAJEQN010000004">
    <property type="protein sequence ID" value="MCC2220508.1"/>
    <property type="molecule type" value="Genomic_DNA"/>
</dbReference>
<feature type="repeat" description="TPR" evidence="3">
    <location>
        <begin position="167"/>
        <end position="200"/>
    </location>
</feature>
<evidence type="ECO:0000256" key="4">
    <source>
        <dbReference type="SAM" id="SignalP"/>
    </source>
</evidence>
<comment type="caution">
    <text evidence="5">The sequence shown here is derived from an EMBL/GenBank/DDBJ whole genome shotgun (WGS) entry which is preliminary data.</text>
</comment>
<sequence>MRKKNIILAGALTLMAAAISACAPAGSNSNKKGLEAYQNGDYQNAVYLFKQAITQEPSEDAYYCNLGQAYCAQGYYEEAIESFTQAINLGGSSFYSYRGMGLAYNGLEEYEKAIESFQQAIEAAGSLDSSCRLDVVGYRAEAKMKLGDYEGSLEDYNELIEAGYRLRDIYQLTGNVYLLMDDVDQALHCYQECLDIDNRNYEGYLTMADALKKAEAQDARQVVLNAALEVIPYEAKDWCYRGRIYLELEQTDEAFSAFEESYNKGYAQAGYYLGYCYELQGKSEEAINLYQEQIKHDPQDAGLYNQLSSCLVRQGEYQDALIMIQKGMQLADESQMADFLWNESICYEKMGNYDTAIEKLMSYLEQYPADKDAKKELAFLYSR</sequence>
<dbReference type="InterPro" id="IPR011990">
    <property type="entry name" value="TPR-like_helical_dom_sf"/>
</dbReference>
<dbReference type="Proteomes" id="UP001198200">
    <property type="component" value="Unassembled WGS sequence"/>
</dbReference>
<dbReference type="Pfam" id="PF14559">
    <property type="entry name" value="TPR_19"/>
    <property type="match status" value="1"/>
</dbReference>
<feature type="repeat" description="TPR" evidence="3">
    <location>
        <begin position="267"/>
        <end position="300"/>
    </location>
</feature>
<dbReference type="SUPFAM" id="SSF48452">
    <property type="entry name" value="TPR-like"/>
    <property type="match status" value="2"/>
</dbReference>
<dbReference type="InterPro" id="IPR019734">
    <property type="entry name" value="TPR_rpt"/>
</dbReference>
<feature type="signal peptide" evidence="4">
    <location>
        <begin position="1"/>
        <end position="23"/>
    </location>
</feature>
<evidence type="ECO:0000256" key="2">
    <source>
        <dbReference type="ARBA" id="ARBA00022803"/>
    </source>
</evidence>
<evidence type="ECO:0000256" key="3">
    <source>
        <dbReference type="PROSITE-ProRule" id="PRU00339"/>
    </source>
</evidence>
<keyword evidence="4" id="KW-0732">Signal</keyword>
<dbReference type="Pfam" id="PF13174">
    <property type="entry name" value="TPR_6"/>
    <property type="match status" value="1"/>
</dbReference>
<reference evidence="5 6" key="1">
    <citation type="submission" date="2021-10" db="EMBL/GenBank/DDBJ databases">
        <title>Anaerobic single-cell dispensing facilitates the cultivation of human gut bacteria.</title>
        <authorList>
            <person name="Afrizal A."/>
        </authorList>
    </citation>
    <scope>NUCLEOTIDE SEQUENCE [LARGE SCALE GENOMIC DNA]</scope>
    <source>
        <strain evidence="5 6">CLA-AA-H224</strain>
    </source>
</reference>
<keyword evidence="2 3" id="KW-0802">TPR repeat</keyword>
<dbReference type="Pfam" id="PF13181">
    <property type="entry name" value="TPR_8"/>
    <property type="match status" value="1"/>
</dbReference>
<dbReference type="PANTHER" id="PTHR44858:SF1">
    <property type="entry name" value="UDP-N-ACETYLGLUCOSAMINE--PEPTIDE N-ACETYLGLUCOSAMINYLTRANSFERASE SPINDLY-RELATED"/>
    <property type="match status" value="1"/>
</dbReference>
<dbReference type="Pfam" id="PF13424">
    <property type="entry name" value="TPR_12"/>
    <property type="match status" value="1"/>
</dbReference>
<evidence type="ECO:0000313" key="6">
    <source>
        <dbReference type="Proteomes" id="UP001198200"/>
    </source>
</evidence>
<evidence type="ECO:0000313" key="5">
    <source>
        <dbReference type="EMBL" id="MCC2220508.1"/>
    </source>
</evidence>
<evidence type="ECO:0000256" key="1">
    <source>
        <dbReference type="ARBA" id="ARBA00022737"/>
    </source>
</evidence>
<dbReference type="SMART" id="SM00028">
    <property type="entry name" value="TPR"/>
    <property type="match status" value="9"/>
</dbReference>
<dbReference type="Gene3D" id="1.25.40.10">
    <property type="entry name" value="Tetratricopeptide repeat domain"/>
    <property type="match status" value="4"/>
</dbReference>
<dbReference type="RefSeq" id="WP_308731063.1">
    <property type="nucleotide sequence ID" value="NZ_JAJEQN010000004.1"/>
</dbReference>
<dbReference type="PANTHER" id="PTHR44858">
    <property type="entry name" value="TETRATRICOPEPTIDE REPEAT PROTEIN 6"/>
    <property type="match status" value="1"/>
</dbReference>
<dbReference type="PROSITE" id="PS51257">
    <property type="entry name" value="PROKAR_LIPOPROTEIN"/>
    <property type="match status" value="1"/>
</dbReference>
<feature type="chain" id="PRO_5042038902" evidence="4">
    <location>
        <begin position="24"/>
        <end position="383"/>
    </location>
</feature>
<organism evidence="5 6">
    <name type="scientific">Anthropogastromicrobium aceti</name>
    <dbReference type="NCBI Taxonomy" id="2981768"/>
    <lineage>
        <taxon>Bacteria</taxon>
        <taxon>Bacillati</taxon>
        <taxon>Bacillota</taxon>
        <taxon>Clostridia</taxon>
        <taxon>Lachnospirales</taxon>
        <taxon>Lachnospiraceae</taxon>
        <taxon>Anthropogastromicrobium</taxon>
    </lineage>
</organism>
<proteinExistence type="predicted"/>
<gene>
    <name evidence="5" type="ORF">LKD48_02425</name>
</gene>
<dbReference type="PROSITE" id="PS50005">
    <property type="entry name" value="TPR"/>
    <property type="match status" value="5"/>
</dbReference>
<feature type="repeat" description="TPR" evidence="3">
    <location>
        <begin position="94"/>
        <end position="127"/>
    </location>
</feature>
<feature type="repeat" description="TPR" evidence="3">
    <location>
        <begin position="60"/>
        <end position="93"/>
    </location>
</feature>
<dbReference type="InterPro" id="IPR050498">
    <property type="entry name" value="Ycf3"/>
</dbReference>
<name>A0AAE3JBB1_9FIRM</name>
<accession>A0AAE3JBB1</accession>
<keyword evidence="6" id="KW-1185">Reference proteome</keyword>
<keyword evidence="1" id="KW-0677">Repeat</keyword>